<comment type="similarity">
    <text evidence="6">Belongs to the imidazoleglycerol-phosphate dehydratase family.</text>
</comment>
<dbReference type="EC" id="4.2.1.19" evidence="6"/>
<keyword evidence="4 6" id="KW-0368">Histidine biosynthesis</keyword>
<dbReference type="GO" id="GO:0005737">
    <property type="term" value="C:cytoplasm"/>
    <property type="evidence" value="ECO:0007669"/>
    <property type="project" value="UniProtKB-SubCell"/>
</dbReference>
<dbReference type="SUPFAM" id="SSF54211">
    <property type="entry name" value="Ribosomal protein S5 domain 2-like"/>
    <property type="match status" value="2"/>
</dbReference>
<keyword evidence="6" id="KW-0963">Cytoplasm</keyword>
<evidence type="ECO:0000313" key="7">
    <source>
        <dbReference type="EMBL" id="NYR15771.1"/>
    </source>
</evidence>
<evidence type="ECO:0000313" key="8">
    <source>
        <dbReference type="Proteomes" id="UP000554766"/>
    </source>
</evidence>
<dbReference type="InterPro" id="IPR020568">
    <property type="entry name" value="Ribosomal_Su5_D2-typ_SF"/>
</dbReference>
<dbReference type="GO" id="GO:0004424">
    <property type="term" value="F:imidazoleglycerol-phosphate dehydratase activity"/>
    <property type="evidence" value="ECO:0007669"/>
    <property type="project" value="UniProtKB-UniRule"/>
</dbReference>
<gene>
    <name evidence="6" type="primary">hisB</name>
    <name evidence="7" type="ORF">HC235_07450</name>
</gene>
<dbReference type="PANTHER" id="PTHR23133:SF2">
    <property type="entry name" value="IMIDAZOLEGLYCEROL-PHOSPHATE DEHYDRATASE"/>
    <property type="match status" value="1"/>
</dbReference>
<dbReference type="Pfam" id="PF00475">
    <property type="entry name" value="IGPD"/>
    <property type="match status" value="1"/>
</dbReference>
<dbReference type="PANTHER" id="PTHR23133">
    <property type="entry name" value="IMIDAZOLEGLYCEROL-PHOSPHATE DEHYDRATASE HIS7"/>
    <property type="match status" value="1"/>
</dbReference>
<comment type="catalytic activity">
    <reaction evidence="6">
        <text>D-erythro-1-(imidazol-4-yl)glycerol 3-phosphate = 3-(imidazol-4-yl)-2-oxopropyl phosphate + H2O</text>
        <dbReference type="Rhea" id="RHEA:11040"/>
        <dbReference type="ChEBI" id="CHEBI:15377"/>
        <dbReference type="ChEBI" id="CHEBI:57766"/>
        <dbReference type="ChEBI" id="CHEBI:58278"/>
        <dbReference type="EC" id="4.2.1.19"/>
    </reaction>
</comment>
<dbReference type="HAMAP" id="MF_00076">
    <property type="entry name" value="HisB"/>
    <property type="match status" value="1"/>
</dbReference>
<keyword evidence="8" id="KW-1185">Reference proteome</keyword>
<keyword evidence="3 6" id="KW-0028">Amino-acid biosynthesis</keyword>
<dbReference type="FunFam" id="3.30.230.40:FF:000003">
    <property type="entry name" value="Imidazoleglycerol-phosphate dehydratase HisB"/>
    <property type="match status" value="1"/>
</dbReference>
<dbReference type="Proteomes" id="UP000554766">
    <property type="component" value="Unassembled WGS sequence"/>
</dbReference>
<dbReference type="SMR" id="A0A7L4PA82"/>
<evidence type="ECO:0000256" key="6">
    <source>
        <dbReference type="HAMAP-Rule" id="MF_00076"/>
    </source>
</evidence>
<evidence type="ECO:0000256" key="5">
    <source>
        <dbReference type="ARBA" id="ARBA00023239"/>
    </source>
</evidence>
<dbReference type="RefSeq" id="WP_011899693.1">
    <property type="nucleotide sequence ID" value="NZ_JAAVJF010000003.1"/>
</dbReference>
<dbReference type="InterPro" id="IPR000807">
    <property type="entry name" value="ImidazoleglycerolP_deHydtase"/>
</dbReference>
<dbReference type="GO" id="GO:0000105">
    <property type="term" value="P:L-histidine biosynthetic process"/>
    <property type="evidence" value="ECO:0007669"/>
    <property type="project" value="UniProtKB-UniRule"/>
</dbReference>
<organism evidence="7 8">
    <name type="scientific">Pyrobaculum arsenaticum</name>
    <dbReference type="NCBI Taxonomy" id="121277"/>
    <lineage>
        <taxon>Archaea</taxon>
        <taxon>Thermoproteota</taxon>
        <taxon>Thermoprotei</taxon>
        <taxon>Thermoproteales</taxon>
        <taxon>Thermoproteaceae</taxon>
        <taxon>Pyrobaculum</taxon>
    </lineage>
</organism>
<comment type="subcellular location">
    <subcellularLocation>
        <location evidence="6">Cytoplasm</location>
    </subcellularLocation>
</comment>
<dbReference type="GeneID" id="5055026"/>
<evidence type="ECO:0000256" key="4">
    <source>
        <dbReference type="ARBA" id="ARBA00023102"/>
    </source>
</evidence>
<dbReference type="AlphaFoldDB" id="A0A7L4PA82"/>
<dbReference type="UniPathway" id="UPA00031">
    <property type="reaction ID" value="UER00011"/>
</dbReference>
<dbReference type="InterPro" id="IPR038494">
    <property type="entry name" value="IGPD_sf"/>
</dbReference>
<comment type="pathway">
    <text evidence="1 6">Amino-acid biosynthesis; L-histidine biosynthesis; L-histidine from 5-phospho-alpha-D-ribose 1-diphosphate: step 6/9.</text>
</comment>
<comment type="caution">
    <text evidence="7">The sequence shown here is derived from an EMBL/GenBank/DDBJ whole genome shotgun (WGS) entry which is preliminary data.</text>
</comment>
<protein>
    <recommendedName>
        <fullName evidence="2 6">Imidazoleglycerol-phosphate dehydratase</fullName>
        <shortName evidence="6">IGPD</shortName>
        <ecNumber evidence="6">4.2.1.19</ecNumber>
    </recommendedName>
</protein>
<dbReference type="OMA" id="GIPFFDH"/>
<dbReference type="FunFam" id="3.30.230.40:FF:000001">
    <property type="entry name" value="Imidazoleglycerol-phosphate dehydratase HisB"/>
    <property type="match status" value="1"/>
</dbReference>
<keyword evidence="5 6" id="KW-0456">Lyase</keyword>
<accession>A0A7L4PA82</accession>
<dbReference type="InterPro" id="IPR020565">
    <property type="entry name" value="ImidazoleglycerP_deHydtase_CS"/>
</dbReference>
<dbReference type="PROSITE" id="PS00955">
    <property type="entry name" value="IGP_DEHYDRATASE_2"/>
    <property type="match status" value="1"/>
</dbReference>
<proteinExistence type="inferred from homology"/>
<evidence type="ECO:0000256" key="1">
    <source>
        <dbReference type="ARBA" id="ARBA00005047"/>
    </source>
</evidence>
<dbReference type="Gene3D" id="3.30.230.40">
    <property type="entry name" value="Imidazole glycerol phosphate dehydratase, domain 1"/>
    <property type="match status" value="2"/>
</dbReference>
<sequence>MYTRKTLETEIAVELRRGGALQVETPIPFLTHMVETLLKYAGLGGSVAARELRRLDDGHHVIEDVAIALGRALDALLGERKGIARFGWAAVPMDDSFALAAVDLGGRPYWAVKAKLPDVSIGGYPLRMFPHFVRTLAAEAKATVHIYARGADPHHKVEAAHKALGLALRQAMAPGESPSTKGVLG</sequence>
<evidence type="ECO:0000256" key="3">
    <source>
        <dbReference type="ARBA" id="ARBA00022605"/>
    </source>
</evidence>
<dbReference type="EMBL" id="JAAVJF010000003">
    <property type="protein sequence ID" value="NYR15771.1"/>
    <property type="molecule type" value="Genomic_DNA"/>
</dbReference>
<evidence type="ECO:0000256" key="2">
    <source>
        <dbReference type="ARBA" id="ARBA00016664"/>
    </source>
</evidence>
<name>A0A7L4PA82_9CREN</name>
<reference evidence="7 8" key="1">
    <citation type="journal article" date="2020" name="Nat. Commun.">
        <title>The structures of two archaeal type IV pili illuminate evolutionary relationships.</title>
        <authorList>
            <person name="Wang F."/>
            <person name="Baquero D.P."/>
            <person name="Su Z."/>
            <person name="Beltran L.C."/>
            <person name="Prangishvili D."/>
            <person name="Krupovic M."/>
            <person name="Egelman E.H."/>
        </authorList>
    </citation>
    <scope>NUCLEOTIDE SEQUENCE [LARGE SCALE GENOMIC DNA]</scope>
    <source>
        <strain evidence="7 8">2GA</strain>
    </source>
</reference>